<gene>
    <name evidence="1" type="ORF">GCM10023352_04670</name>
</gene>
<dbReference type="Proteomes" id="UP001500187">
    <property type="component" value="Unassembled WGS sequence"/>
</dbReference>
<sequence>MRRFTGVGADREGGGKLVGSGANRLMSVSEPGERAWLAAALSFSEVLVPVKSHIQVLDT</sequence>
<organism evidence="1 2">
    <name type="scientific">Rothia endophytica</name>
    <dbReference type="NCBI Taxonomy" id="1324766"/>
    <lineage>
        <taxon>Bacteria</taxon>
        <taxon>Bacillati</taxon>
        <taxon>Actinomycetota</taxon>
        <taxon>Actinomycetes</taxon>
        <taxon>Micrococcales</taxon>
        <taxon>Micrococcaceae</taxon>
        <taxon>Rothia</taxon>
    </lineage>
</organism>
<evidence type="ECO:0000313" key="1">
    <source>
        <dbReference type="EMBL" id="GAA4789775.1"/>
    </source>
</evidence>
<name>A0ABP9B395_9MICC</name>
<dbReference type="EMBL" id="BAABKP010000001">
    <property type="protein sequence ID" value="GAA4789775.1"/>
    <property type="molecule type" value="Genomic_DNA"/>
</dbReference>
<evidence type="ECO:0000313" key="2">
    <source>
        <dbReference type="Proteomes" id="UP001500187"/>
    </source>
</evidence>
<proteinExistence type="predicted"/>
<keyword evidence="2" id="KW-1185">Reference proteome</keyword>
<reference evidence="2" key="1">
    <citation type="journal article" date="2019" name="Int. J. Syst. Evol. Microbiol.">
        <title>The Global Catalogue of Microorganisms (GCM) 10K type strain sequencing project: providing services to taxonomists for standard genome sequencing and annotation.</title>
        <authorList>
            <consortium name="The Broad Institute Genomics Platform"/>
            <consortium name="The Broad Institute Genome Sequencing Center for Infectious Disease"/>
            <person name="Wu L."/>
            <person name="Ma J."/>
        </authorList>
    </citation>
    <scope>NUCLEOTIDE SEQUENCE [LARGE SCALE GENOMIC DNA]</scope>
    <source>
        <strain evidence="2">JCM 18541</strain>
    </source>
</reference>
<accession>A0ABP9B395</accession>
<protein>
    <submittedName>
        <fullName evidence="1">Uncharacterized protein</fullName>
    </submittedName>
</protein>
<comment type="caution">
    <text evidence="1">The sequence shown here is derived from an EMBL/GenBank/DDBJ whole genome shotgun (WGS) entry which is preliminary data.</text>
</comment>